<protein>
    <submittedName>
        <fullName evidence="4">Heat shock protein 70-like protein</fullName>
    </submittedName>
</protein>
<dbReference type="Pfam" id="PF00012">
    <property type="entry name" value="HSP70"/>
    <property type="match status" value="1"/>
</dbReference>
<accession>A0A075X0Y2</accession>
<organism evidence="4">
    <name type="scientific">Plum bark necrosis stem pitting-associated virus</name>
    <dbReference type="NCBI Taxonomy" id="675077"/>
    <lineage>
        <taxon>Viruses</taxon>
        <taxon>Riboviria</taxon>
        <taxon>Orthornavirae</taxon>
        <taxon>Kitrinoviricota</taxon>
        <taxon>Alsuviricetes</taxon>
        <taxon>Martellivirales</taxon>
        <taxon>Closteroviridae</taxon>
        <taxon>Ampelovirus</taxon>
        <taxon>Ampelovirus pruni</taxon>
    </lineage>
</organism>
<proteinExistence type="inferred from homology"/>
<gene>
    <name evidence="4" type="primary">Hsp70h</name>
</gene>
<evidence type="ECO:0000256" key="1">
    <source>
        <dbReference type="ARBA" id="ARBA00022741"/>
    </source>
</evidence>
<dbReference type="PRINTS" id="PR00301">
    <property type="entry name" value="HEATSHOCK70"/>
</dbReference>
<keyword evidence="4" id="KW-0346">Stress response</keyword>
<dbReference type="Gene3D" id="3.90.640.10">
    <property type="entry name" value="Actin, Chain A, domain 4"/>
    <property type="match status" value="1"/>
</dbReference>
<sequence length="529" mass="57390">MELGIDFGTTFSSVCFSPANKSNGCTEESDSIFIPTILGLRKDGTFCIGRAVTTEEGLDVYRDIKRWVGCNHINESEFRRKLKPEYTVIVDKYNVSIGPVSGNLTRVMPVVDLIYLYIKGLVQLTISQTNLQVSSASCSVPADYNSFKRSFVYTACSALGIGVRAVINEPTAAGFCSLLEKTGGATSYTLVYDFGGGTFDVSLLAVSNNVIVVVDSRGDNLLGGRDIDAALRSKCAAILGIPAKLLDTYSMEDVKIRLVEKPSVTTHTVLLKDGSMRTLNLSNGDLEEICIPYLERAATLVKDVIVSNSVQEVDLVLIGGSSVLPGVRKSLLSIPNIRSIYFDKSIYRAAVAVGASLYTASFSGSTRFRLIDCVANSLSNDLKPFFAKLVLPKSHPIPTKVTQNFDMPSYNTAFVLHEGESPNALLNERCFSAPLNTSEFKAGSGILEVVVGEDGRISASLQGKLLNNVVVVQDVLPSTKVLKFQDTVERLIKPEAEKYVSGWQVYSGEDLVSKSPSDRLVCYLKHGVE</sequence>
<dbReference type="InterPro" id="IPR013126">
    <property type="entry name" value="Hsp_70_fam"/>
</dbReference>
<name>A0A075X0Y2_9CLOS</name>
<dbReference type="Gene3D" id="3.30.420.40">
    <property type="match status" value="2"/>
</dbReference>
<comment type="similarity">
    <text evidence="3">Belongs to the heat shock protein 70 family.</text>
</comment>
<evidence type="ECO:0000313" key="4">
    <source>
        <dbReference type="EMBL" id="AIH06930.1"/>
    </source>
</evidence>
<dbReference type="PANTHER" id="PTHR19375">
    <property type="entry name" value="HEAT SHOCK PROTEIN 70KDA"/>
    <property type="match status" value="1"/>
</dbReference>
<reference evidence="4" key="1">
    <citation type="journal article" date="2014" name="PLoS ONE">
        <title>Genetic Diversity and Molecular Evolution of Plum bark necrosis stem pitting-associated virus from China.</title>
        <authorList>
            <person name="Qu L."/>
            <person name="Cui H."/>
            <person name="Wu G."/>
            <person name="Zhou J."/>
            <person name="Su J."/>
            <person name="Wang G."/>
            <person name="Hong N."/>
        </authorList>
    </citation>
    <scope>NUCLEOTIDE SEQUENCE</scope>
    <source>
        <strain evidence="4">WH-1</strain>
    </source>
</reference>
<dbReference type="GO" id="GO:0005524">
    <property type="term" value="F:ATP binding"/>
    <property type="evidence" value="ECO:0007669"/>
    <property type="project" value="UniProtKB-KW"/>
</dbReference>
<dbReference type="InterPro" id="IPR029047">
    <property type="entry name" value="HSP70_peptide-bd_sf"/>
</dbReference>
<keyword evidence="1 3" id="KW-0547">Nucleotide-binding</keyword>
<evidence type="ECO:0000256" key="3">
    <source>
        <dbReference type="RuleBase" id="RU003322"/>
    </source>
</evidence>
<dbReference type="GO" id="GO:0140662">
    <property type="term" value="F:ATP-dependent protein folding chaperone"/>
    <property type="evidence" value="ECO:0007669"/>
    <property type="project" value="InterPro"/>
</dbReference>
<dbReference type="InterPro" id="IPR043129">
    <property type="entry name" value="ATPase_NBD"/>
</dbReference>
<dbReference type="SUPFAM" id="SSF100920">
    <property type="entry name" value="Heat shock protein 70kD (HSP70), peptide-binding domain"/>
    <property type="match status" value="1"/>
</dbReference>
<dbReference type="InterPro" id="IPR018181">
    <property type="entry name" value="Heat_shock_70_CS"/>
</dbReference>
<keyword evidence="2 3" id="KW-0067">ATP-binding</keyword>
<dbReference type="SUPFAM" id="SSF53067">
    <property type="entry name" value="Actin-like ATPase domain"/>
    <property type="match status" value="2"/>
</dbReference>
<evidence type="ECO:0000256" key="2">
    <source>
        <dbReference type="ARBA" id="ARBA00022840"/>
    </source>
</evidence>
<dbReference type="EMBL" id="KJ792852">
    <property type="protein sequence ID" value="AIH06930.1"/>
    <property type="molecule type" value="Genomic_RNA"/>
</dbReference>
<dbReference type="PROSITE" id="PS00329">
    <property type="entry name" value="HSP70_2"/>
    <property type="match status" value="1"/>
</dbReference>